<dbReference type="InterPro" id="IPR001155">
    <property type="entry name" value="OxRdtase_FMN_N"/>
</dbReference>
<dbReference type="PANTHER" id="PTHR43656:SF2">
    <property type="entry name" value="BINDING OXIDOREDUCTASE, PUTATIVE (AFU_ORTHOLOGUE AFUA_2G08260)-RELATED"/>
    <property type="match status" value="1"/>
</dbReference>
<organism evidence="4 5">
    <name type="scientific">Agrilactobacillus composti DSM 18527 = JCM 14202</name>
    <dbReference type="NCBI Taxonomy" id="1423734"/>
    <lineage>
        <taxon>Bacteria</taxon>
        <taxon>Bacillati</taxon>
        <taxon>Bacillota</taxon>
        <taxon>Bacilli</taxon>
        <taxon>Lactobacillales</taxon>
        <taxon>Lactobacillaceae</taxon>
        <taxon>Agrilactobacillus</taxon>
    </lineage>
</organism>
<dbReference type="SUPFAM" id="SSF51395">
    <property type="entry name" value="FMN-linked oxidoreductases"/>
    <property type="match status" value="1"/>
</dbReference>
<keyword evidence="2" id="KW-0560">Oxidoreductase</keyword>
<gene>
    <name evidence="4" type="ORF">FC83_GL000288</name>
</gene>
<evidence type="ECO:0000256" key="1">
    <source>
        <dbReference type="ARBA" id="ARBA00022630"/>
    </source>
</evidence>
<comment type="caution">
    <text evidence="4">The sequence shown here is derived from an EMBL/GenBank/DDBJ whole genome shotgun (WGS) entry which is preliminary data.</text>
</comment>
<dbReference type="GO" id="GO:0010181">
    <property type="term" value="F:FMN binding"/>
    <property type="evidence" value="ECO:0007669"/>
    <property type="project" value="InterPro"/>
</dbReference>
<dbReference type="Pfam" id="PF00724">
    <property type="entry name" value="Oxidored_FMN"/>
    <property type="match status" value="1"/>
</dbReference>
<name>X0PI39_9LACO</name>
<dbReference type="eggNOG" id="COG1902">
    <property type="taxonomic scope" value="Bacteria"/>
</dbReference>
<evidence type="ECO:0000313" key="4">
    <source>
        <dbReference type="EMBL" id="KRM32723.1"/>
    </source>
</evidence>
<evidence type="ECO:0000259" key="3">
    <source>
        <dbReference type="Pfam" id="PF00724"/>
    </source>
</evidence>
<dbReference type="Proteomes" id="UP000051236">
    <property type="component" value="Unassembled WGS sequence"/>
</dbReference>
<dbReference type="Gene3D" id="3.20.20.70">
    <property type="entry name" value="Aldolase class I"/>
    <property type="match status" value="1"/>
</dbReference>
<dbReference type="AlphaFoldDB" id="X0PI39"/>
<evidence type="ECO:0000256" key="2">
    <source>
        <dbReference type="ARBA" id="ARBA00023002"/>
    </source>
</evidence>
<dbReference type="CDD" id="cd04735">
    <property type="entry name" value="OYE_like_4_FMN"/>
    <property type="match status" value="1"/>
</dbReference>
<sequence>MYMAYEFLEPYEFAHKAITVKNRIVIPPMTEQMAFEDGSVTSDELAYYAKHSGGVGMFITAVANVNPLGKGFEGELSIADDRFIPGLRRLAQAIKSNGTKAIIQIFSAGRMSNSAVLRGQQPVSASAVAAERPDAEVPRALSEAEIEQTIQDFGQAVRRAIEAGFDGVELHGANTYLLQQFFSPHSNRRTDAWGGTLEKRMTFPLAVIDEAQRIIEQYPKKPFILGYRISPEELEQPGITIEDTLAFIDVLKTKPLDYLHVSTGDVWQTSMRDSNETRATTKRIQQQVDGVFPLIVVGGIATPAEAEKVKTSGFDFVALGHESIREPQWVEKVQQNDEKSIRYAISYAELAELGIQPPFLQMLYAVSGGPAGVPMTTPQNK</sequence>
<dbReference type="STRING" id="1423734.FC83_GL000288"/>
<dbReference type="InterPro" id="IPR051799">
    <property type="entry name" value="NADH_flavin_oxidoreductase"/>
</dbReference>
<dbReference type="PANTHER" id="PTHR43656">
    <property type="entry name" value="BINDING OXIDOREDUCTASE, PUTATIVE (AFU_ORTHOLOGUE AFUA_2G08260)-RELATED"/>
    <property type="match status" value="1"/>
</dbReference>
<feature type="domain" description="NADH:flavin oxidoreductase/NADH oxidase N-terminal" evidence="3">
    <location>
        <begin position="16"/>
        <end position="338"/>
    </location>
</feature>
<dbReference type="PATRIC" id="fig|1423734.3.peg.290"/>
<dbReference type="GO" id="GO:0016491">
    <property type="term" value="F:oxidoreductase activity"/>
    <property type="evidence" value="ECO:0007669"/>
    <property type="project" value="UniProtKB-KW"/>
</dbReference>
<proteinExistence type="predicted"/>
<accession>X0PI39</accession>
<evidence type="ECO:0000313" key="5">
    <source>
        <dbReference type="Proteomes" id="UP000051236"/>
    </source>
</evidence>
<dbReference type="InterPro" id="IPR013785">
    <property type="entry name" value="Aldolase_TIM"/>
</dbReference>
<reference evidence="4 5" key="1">
    <citation type="journal article" date="2015" name="Genome Announc.">
        <title>Expanding the biotechnology potential of lactobacilli through comparative genomics of 213 strains and associated genera.</title>
        <authorList>
            <person name="Sun Z."/>
            <person name="Harris H.M."/>
            <person name="McCann A."/>
            <person name="Guo C."/>
            <person name="Argimon S."/>
            <person name="Zhang W."/>
            <person name="Yang X."/>
            <person name="Jeffery I.B."/>
            <person name="Cooney J.C."/>
            <person name="Kagawa T.F."/>
            <person name="Liu W."/>
            <person name="Song Y."/>
            <person name="Salvetti E."/>
            <person name="Wrobel A."/>
            <person name="Rasinkangas P."/>
            <person name="Parkhill J."/>
            <person name="Rea M.C."/>
            <person name="O'Sullivan O."/>
            <person name="Ritari J."/>
            <person name="Douillard F.P."/>
            <person name="Paul Ross R."/>
            <person name="Yang R."/>
            <person name="Briner A.E."/>
            <person name="Felis G.E."/>
            <person name="de Vos W.M."/>
            <person name="Barrangou R."/>
            <person name="Klaenhammer T.R."/>
            <person name="Caufield P.W."/>
            <person name="Cui Y."/>
            <person name="Zhang H."/>
            <person name="O'Toole P.W."/>
        </authorList>
    </citation>
    <scope>NUCLEOTIDE SEQUENCE [LARGE SCALE GENOMIC DNA]</scope>
    <source>
        <strain evidence="4 5">DSM 18527</strain>
    </source>
</reference>
<dbReference type="EMBL" id="AZGA01000068">
    <property type="protein sequence ID" value="KRM32723.1"/>
    <property type="molecule type" value="Genomic_DNA"/>
</dbReference>
<keyword evidence="5" id="KW-1185">Reference proteome</keyword>
<protein>
    <submittedName>
        <fullName evidence="4">NADH flavin oxidoreductase</fullName>
    </submittedName>
</protein>
<keyword evidence="1" id="KW-0285">Flavoprotein</keyword>